<evidence type="ECO:0000256" key="17">
    <source>
        <dbReference type="PROSITE-ProRule" id="PRU10141"/>
    </source>
</evidence>
<reference evidence="21 22" key="1">
    <citation type="journal article" date="2023" name="G3 (Bethesda)">
        <title>A haplotype-resolved chromosome-scale genome for Quercus rubra L. provides insights into the genetics of adaptive traits for red oak species.</title>
        <authorList>
            <person name="Kapoor B."/>
            <person name="Jenkins J."/>
            <person name="Schmutz J."/>
            <person name="Zhebentyayeva T."/>
            <person name="Kuelheim C."/>
            <person name="Coggeshall M."/>
            <person name="Heim C."/>
            <person name="Lasky J.R."/>
            <person name="Leites L."/>
            <person name="Islam-Faridi N."/>
            <person name="Romero-Severson J."/>
            <person name="DeLeo V.L."/>
            <person name="Lucas S.M."/>
            <person name="Lazic D."/>
            <person name="Gailing O."/>
            <person name="Carlson J."/>
            <person name="Staton M."/>
        </authorList>
    </citation>
    <scope>NUCLEOTIDE SEQUENCE [LARGE SCALE GENOMIC DNA]</scope>
    <source>
        <tissue evidence="21">Dormant leaf buds and twig bark tissues</tissue>
    </source>
</reference>
<dbReference type="FunFam" id="3.30.200.20:FF:000043">
    <property type="entry name" value="Wall-associated receptor kinase 2"/>
    <property type="match status" value="1"/>
</dbReference>
<keyword evidence="3 16" id="KW-0245">EGF-like domain</keyword>
<evidence type="ECO:0000256" key="10">
    <source>
        <dbReference type="ARBA" id="ARBA00022989"/>
    </source>
</evidence>
<evidence type="ECO:0000256" key="9">
    <source>
        <dbReference type="ARBA" id="ARBA00022840"/>
    </source>
</evidence>
<keyword evidence="12" id="KW-1015">Disulfide bond</keyword>
<accession>A0AAN7J463</accession>
<protein>
    <submittedName>
        <fullName evidence="21">Uncharacterized protein</fullName>
    </submittedName>
</protein>
<dbReference type="Pfam" id="PF13947">
    <property type="entry name" value="GUB_WAK_bind"/>
    <property type="match status" value="1"/>
</dbReference>
<dbReference type="GO" id="GO:0004674">
    <property type="term" value="F:protein serine/threonine kinase activity"/>
    <property type="evidence" value="ECO:0007669"/>
    <property type="project" value="UniProtKB-KW"/>
</dbReference>
<dbReference type="InterPro" id="IPR049883">
    <property type="entry name" value="NOTCH1_EGF-like"/>
</dbReference>
<dbReference type="InterPro" id="IPR025287">
    <property type="entry name" value="WAK_GUB"/>
</dbReference>
<keyword evidence="13" id="KW-0325">Glycoprotein</keyword>
<evidence type="ECO:0000259" key="20">
    <source>
        <dbReference type="PROSITE" id="PS50026"/>
    </source>
</evidence>
<comment type="catalytic activity">
    <reaction evidence="14">
        <text>L-seryl-[protein] + ATP = O-phospho-L-seryl-[protein] + ADP + H(+)</text>
        <dbReference type="Rhea" id="RHEA:17989"/>
        <dbReference type="Rhea" id="RHEA-COMP:9863"/>
        <dbReference type="Rhea" id="RHEA-COMP:11604"/>
        <dbReference type="ChEBI" id="CHEBI:15378"/>
        <dbReference type="ChEBI" id="CHEBI:29999"/>
        <dbReference type="ChEBI" id="CHEBI:30616"/>
        <dbReference type="ChEBI" id="CHEBI:83421"/>
        <dbReference type="ChEBI" id="CHEBI:456216"/>
    </reaction>
</comment>
<evidence type="ECO:0000256" key="2">
    <source>
        <dbReference type="ARBA" id="ARBA00022527"/>
    </source>
</evidence>
<evidence type="ECO:0000256" key="16">
    <source>
        <dbReference type="PROSITE-ProRule" id="PRU00076"/>
    </source>
</evidence>
<dbReference type="Gene3D" id="2.90.20.10">
    <property type="entry name" value="Plasmodium vivax P25 domain"/>
    <property type="match status" value="1"/>
</dbReference>
<dbReference type="SMART" id="SM00220">
    <property type="entry name" value="S_TKc"/>
    <property type="match status" value="1"/>
</dbReference>
<comment type="subcellular location">
    <subcellularLocation>
        <location evidence="1">Membrane</location>
        <topology evidence="1">Single-pass type I membrane protein</topology>
    </subcellularLocation>
</comment>
<keyword evidence="11 18" id="KW-0472">Membrane</keyword>
<dbReference type="PANTHER" id="PTHR27005">
    <property type="entry name" value="WALL-ASSOCIATED RECEPTOR KINASE-LIKE 21"/>
    <property type="match status" value="1"/>
</dbReference>
<evidence type="ECO:0000256" key="1">
    <source>
        <dbReference type="ARBA" id="ARBA00004479"/>
    </source>
</evidence>
<dbReference type="InterPro" id="IPR001881">
    <property type="entry name" value="EGF-like_Ca-bd_dom"/>
</dbReference>
<dbReference type="AlphaFoldDB" id="A0AAN7J463"/>
<dbReference type="PROSITE" id="PS00108">
    <property type="entry name" value="PROTEIN_KINASE_ST"/>
    <property type="match status" value="1"/>
</dbReference>
<dbReference type="InterPro" id="IPR000719">
    <property type="entry name" value="Prot_kinase_dom"/>
</dbReference>
<evidence type="ECO:0000256" key="5">
    <source>
        <dbReference type="ARBA" id="ARBA00022692"/>
    </source>
</evidence>
<dbReference type="Pfam" id="PF00069">
    <property type="entry name" value="Pkinase"/>
    <property type="match status" value="1"/>
</dbReference>
<feature type="domain" description="EGF-like" evidence="20">
    <location>
        <begin position="304"/>
        <end position="345"/>
    </location>
</feature>
<dbReference type="InterPro" id="IPR017441">
    <property type="entry name" value="Protein_kinase_ATP_BS"/>
</dbReference>
<dbReference type="SUPFAM" id="SSF56112">
    <property type="entry name" value="Protein kinase-like (PK-like)"/>
    <property type="match status" value="1"/>
</dbReference>
<dbReference type="PROSITE" id="PS50026">
    <property type="entry name" value="EGF_3"/>
    <property type="match status" value="1"/>
</dbReference>
<feature type="binding site" evidence="17">
    <location>
        <position position="460"/>
    </location>
    <ligand>
        <name>ATP</name>
        <dbReference type="ChEBI" id="CHEBI:30616"/>
    </ligand>
</feature>
<dbReference type="PANTHER" id="PTHR27005:SF468">
    <property type="entry name" value="OS01G0310500 PROTEIN"/>
    <property type="match status" value="1"/>
</dbReference>
<feature type="domain" description="Protein kinase" evidence="19">
    <location>
        <begin position="431"/>
        <end position="710"/>
    </location>
</feature>
<keyword evidence="22" id="KW-1185">Reference proteome</keyword>
<keyword evidence="10 18" id="KW-1133">Transmembrane helix</keyword>
<dbReference type="CDD" id="cd14066">
    <property type="entry name" value="STKc_IRAK"/>
    <property type="match status" value="1"/>
</dbReference>
<keyword evidence="6" id="KW-0732">Signal</keyword>
<dbReference type="PROSITE" id="PS01186">
    <property type="entry name" value="EGF_2"/>
    <property type="match status" value="1"/>
</dbReference>
<comment type="caution">
    <text evidence="16">Lacks conserved residue(s) required for the propagation of feature annotation.</text>
</comment>
<dbReference type="InterPro" id="IPR000742">
    <property type="entry name" value="EGF"/>
</dbReference>
<keyword evidence="2" id="KW-0723">Serine/threonine-protein kinase</keyword>
<dbReference type="InterPro" id="IPR011009">
    <property type="entry name" value="Kinase-like_dom_sf"/>
</dbReference>
<comment type="catalytic activity">
    <reaction evidence="15">
        <text>L-threonyl-[protein] + ATP = O-phospho-L-threonyl-[protein] + ADP + H(+)</text>
        <dbReference type="Rhea" id="RHEA:46608"/>
        <dbReference type="Rhea" id="RHEA-COMP:11060"/>
        <dbReference type="Rhea" id="RHEA-COMP:11605"/>
        <dbReference type="ChEBI" id="CHEBI:15378"/>
        <dbReference type="ChEBI" id="CHEBI:30013"/>
        <dbReference type="ChEBI" id="CHEBI:30616"/>
        <dbReference type="ChEBI" id="CHEBI:61977"/>
        <dbReference type="ChEBI" id="CHEBI:456216"/>
    </reaction>
</comment>
<evidence type="ECO:0000313" key="22">
    <source>
        <dbReference type="Proteomes" id="UP001324115"/>
    </source>
</evidence>
<comment type="caution">
    <text evidence="21">The sequence shown here is derived from an EMBL/GenBank/DDBJ whole genome shotgun (WGS) entry which is preliminary data.</text>
</comment>
<dbReference type="PROSITE" id="PS00107">
    <property type="entry name" value="PROTEIN_KINASE_ATP"/>
    <property type="match status" value="1"/>
</dbReference>
<evidence type="ECO:0000256" key="15">
    <source>
        <dbReference type="ARBA" id="ARBA00047951"/>
    </source>
</evidence>
<dbReference type="Gene3D" id="1.10.510.10">
    <property type="entry name" value="Transferase(Phosphotransferase) domain 1"/>
    <property type="match status" value="1"/>
</dbReference>
<dbReference type="Gene3D" id="3.30.200.20">
    <property type="entry name" value="Phosphorylase Kinase, domain 1"/>
    <property type="match status" value="1"/>
</dbReference>
<dbReference type="EMBL" id="JAXUIC010000003">
    <property type="protein sequence ID" value="KAK4597717.1"/>
    <property type="molecule type" value="Genomic_DNA"/>
</dbReference>
<name>A0AAN7J463_QUERU</name>
<feature type="transmembrane region" description="Helical" evidence="18">
    <location>
        <begin position="355"/>
        <end position="381"/>
    </location>
</feature>
<evidence type="ECO:0000256" key="3">
    <source>
        <dbReference type="ARBA" id="ARBA00022536"/>
    </source>
</evidence>
<evidence type="ECO:0000256" key="14">
    <source>
        <dbReference type="ARBA" id="ARBA00047558"/>
    </source>
</evidence>
<dbReference type="InterPro" id="IPR008271">
    <property type="entry name" value="Ser/Thr_kinase_AS"/>
</dbReference>
<dbReference type="GO" id="GO:0007166">
    <property type="term" value="P:cell surface receptor signaling pathway"/>
    <property type="evidence" value="ECO:0007669"/>
    <property type="project" value="InterPro"/>
</dbReference>
<dbReference type="InterPro" id="IPR018097">
    <property type="entry name" value="EGF_Ca-bd_CS"/>
</dbReference>
<evidence type="ECO:0000256" key="7">
    <source>
        <dbReference type="ARBA" id="ARBA00022741"/>
    </source>
</evidence>
<evidence type="ECO:0000256" key="8">
    <source>
        <dbReference type="ARBA" id="ARBA00022777"/>
    </source>
</evidence>
<dbReference type="GO" id="GO:0005886">
    <property type="term" value="C:plasma membrane"/>
    <property type="evidence" value="ECO:0007669"/>
    <property type="project" value="TreeGrafter"/>
</dbReference>
<dbReference type="FunFam" id="1.10.510.10:FF:000084">
    <property type="entry name" value="Wall-associated receptor kinase 2"/>
    <property type="match status" value="1"/>
</dbReference>
<dbReference type="InterPro" id="IPR045274">
    <property type="entry name" value="WAK-like"/>
</dbReference>
<evidence type="ECO:0000256" key="11">
    <source>
        <dbReference type="ARBA" id="ARBA00023136"/>
    </source>
</evidence>
<dbReference type="Pfam" id="PF07645">
    <property type="entry name" value="EGF_CA"/>
    <property type="match status" value="1"/>
</dbReference>
<dbReference type="SMART" id="SM00179">
    <property type="entry name" value="EGF_CA"/>
    <property type="match status" value="1"/>
</dbReference>
<keyword evidence="5 18" id="KW-0812">Transmembrane</keyword>
<dbReference type="SMART" id="SM00181">
    <property type="entry name" value="EGF"/>
    <property type="match status" value="2"/>
</dbReference>
<dbReference type="GO" id="GO:0005509">
    <property type="term" value="F:calcium ion binding"/>
    <property type="evidence" value="ECO:0007669"/>
    <property type="project" value="InterPro"/>
</dbReference>
<keyword evidence="4" id="KW-0808">Transferase</keyword>
<dbReference type="SUPFAM" id="SSF57196">
    <property type="entry name" value="EGF/Laminin"/>
    <property type="match status" value="1"/>
</dbReference>
<evidence type="ECO:0000256" key="6">
    <source>
        <dbReference type="ARBA" id="ARBA00022729"/>
    </source>
</evidence>
<dbReference type="GO" id="GO:0005524">
    <property type="term" value="F:ATP binding"/>
    <property type="evidence" value="ECO:0007669"/>
    <property type="project" value="UniProtKB-UniRule"/>
</dbReference>
<keyword evidence="8" id="KW-0418">Kinase</keyword>
<evidence type="ECO:0000313" key="21">
    <source>
        <dbReference type="EMBL" id="KAK4597717.1"/>
    </source>
</evidence>
<evidence type="ECO:0000259" key="19">
    <source>
        <dbReference type="PROSITE" id="PS50011"/>
    </source>
</evidence>
<dbReference type="PROSITE" id="PS01187">
    <property type="entry name" value="EGF_CA"/>
    <property type="match status" value="1"/>
</dbReference>
<keyword evidence="9 17" id="KW-0067">ATP-binding</keyword>
<evidence type="ECO:0000256" key="18">
    <source>
        <dbReference type="SAM" id="Phobius"/>
    </source>
</evidence>
<dbReference type="CDD" id="cd00054">
    <property type="entry name" value="EGF_CA"/>
    <property type="match status" value="1"/>
</dbReference>
<gene>
    <name evidence="21" type="ORF">RGQ29_015295</name>
</gene>
<proteinExistence type="predicted"/>
<keyword evidence="7 17" id="KW-0547">Nucleotide-binding</keyword>
<dbReference type="GO" id="GO:0030247">
    <property type="term" value="F:polysaccharide binding"/>
    <property type="evidence" value="ECO:0007669"/>
    <property type="project" value="InterPro"/>
</dbReference>
<dbReference type="PROSITE" id="PS50011">
    <property type="entry name" value="PROTEIN_KINASE_DOM"/>
    <property type="match status" value="1"/>
</dbReference>
<dbReference type="PROSITE" id="PS00010">
    <property type="entry name" value="ASX_HYDROXYL"/>
    <property type="match status" value="1"/>
</dbReference>
<evidence type="ECO:0000256" key="12">
    <source>
        <dbReference type="ARBA" id="ARBA00023157"/>
    </source>
</evidence>
<evidence type="ECO:0000256" key="4">
    <source>
        <dbReference type="ARBA" id="ARBA00022679"/>
    </source>
</evidence>
<organism evidence="21 22">
    <name type="scientific">Quercus rubra</name>
    <name type="common">Northern red oak</name>
    <name type="synonym">Quercus borealis</name>
    <dbReference type="NCBI Taxonomy" id="3512"/>
    <lineage>
        <taxon>Eukaryota</taxon>
        <taxon>Viridiplantae</taxon>
        <taxon>Streptophyta</taxon>
        <taxon>Embryophyta</taxon>
        <taxon>Tracheophyta</taxon>
        <taxon>Spermatophyta</taxon>
        <taxon>Magnoliopsida</taxon>
        <taxon>eudicotyledons</taxon>
        <taxon>Gunneridae</taxon>
        <taxon>Pentapetalae</taxon>
        <taxon>rosids</taxon>
        <taxon>fabids</taxon>
        <taxon>Fagales</taxon>
        <taxon>Fagaceae</taxon>
        <taxon>Quercus</taxon>
    </lineage>
</organism>
<dbReference type="Proteomes" id="UP001324115">
    <property type="component" value="Unassembled WGS sequence"/>
</dbReference>
<sequence>MLFWESCGAMGFHRMLVQVTWVGVILSVVMAVAAAAVAKEHQVALPDCPRICGNVTIPYPFGMTEDCHLNNTARNFFIQCNLSDPTDQPKIGDFNVTHISIKGEINILMNRDLDCYKEKPETEKGYGFRSQSFTVSVSNKFVAVGCDTYAVLKGNLSSSVFSTGCLSRCENIQDVTNGNCFGIGCCQMQIPKGLKHFRFKAYSFNQYINVSYFSPCSYAFIIQEDTFKFYQDNLTNLRKTETLPMVLDWAVGNESCEAAQNKENYLCGANSTCKDLDSKSGPGYRCNCMDGYEGNPYLKDGCQDINECDVEKNNTCKSKEKCVNVPGSYHCVCKEGYHRDMEACVADQPARKSSLAINLSVGVGIGLIVMLVCSSSLYFIVKQRNLINLREKFFKQNGELILQQLLSGQENLTETAKIFTTEELKKATNNYDETLIIGRGGFGTVYKGFLPDNRIVAIKKSKMVDENQIEPFINEIVVLSQINHRNVVKLLGCCLENPIPLLVYEFVPNGTLFEYIHNGNKVSWETRLRIATESAKALSYLHSAASTPIIHRDVKPSNILLDSSYTAKVSDFGASRLIPLDQTELATMVQGTIGYLDPEYLQTSQLTDKSDVYSFGVILVELLTGRKALSFDKPEVERSLVTYFLLSLKENRLFEVLEKHITNEGNAEQLKEVANIAKECLKLKGEDRPTMKEVATELEGLRRMEKHSWVNVDFNSEEIEHLLARTSNSSKYDVRNNSTNIHDSVNTM</sequence>
<dbReference type="InterPro" id="IPR000152">
    <property type="entry name" value="EGF-type_Asp/Asn_hydroxyl_site"/>
</dbReference>
<evidence type="ECO:0000256" key="13">
    <source>
        <dbReference type="ARBA" id="ARBA00023180"/>
    </source>
</evidence>